<evidence type="ECO:0000313" key="6">
    <source>
        <dbReference type="Ensembl" id="ENSEASP00005012134.1"/>
    </source>
</evidence>
<name>A0A8C4LKM5_EQUAS</name>
<dbReference type="Pfam" id="PF00013">
    <property type="entry name" value="KH_1"/>
    <property type="match status" value="4"/>
</dbReference>
<dbReference type="FunFam" id="3.30.1370.10:FF:000007">
    <property type="entry name" value="far upstream element-binding protein 1 isoform X1"/>
    <property type="match status" value="1"/>
</dbReference>
<sequence>MAELVQGQSAPVGMKAEGFVDALHRVRQIAAKIDSIPHLNNSTPLVDPSVYGYGVQKRPLDDGGKAVITEEFKVPDKMVGFIIGRGGEQISRIQAESGCKIQIASESSGIPERPCVLTGTPESIEQAKRLLGQIVDRCRNGPGFHNDVDGSSTIQELLIPASKVGLVIGKGGETIKQLQERTGVKMVMIQDGPLPTGADKPLRITGDPFKVQQAREMVLEIIREKDQADFRGVRGDFNSRMGGGSMEVSVPRFAVGIVIGRNGEMIKKIQNDAGVRIQFKPDDGISPERAAQVMGPPDRCQHAAHVINELILTAQERDGFGGLAVARGRGRGRGDWSVGTPGGIQEITYTVPADKCGLVIGKGGENIKSINQQSGAHVELQRNPPPNTDPNLRIFTIRGIPQQIEVARHLIDEKVGVRTRPDCLCVLRTGQQSQPQSSQPDYSKAWEDYYKKQSECHAGPVSEPQAHRRNCPCSLSPLYSLPLSLCALIWMPAFMSLCPLAVCLSEMACSLGRPITVLPLWAPEGLEVGVAPRQGSFPALAVPFRSAWPGLRPAGRPVSSLSAAARLSRPFQGGEGSRDEAPGWSLKLERVLRCFLLIKLLVLTVPETKPAFLEGEGKNLVTTSKKTPSELFKISASPPCVSQPTDPRLGAGGACAPALGAGAAACWLRSSGQRL</sequence>
<protein>
    <submittedName>
        <fullName evidence="6">Far upstream element binding protein 3</fullName>
    </submittedName>
</protein>
<dbReference type="InterPro" id="IPR004087">
    <property type="entry name" value="KH_dom"/>
</dbReference>
<accession>A0A8C4LKM5</accession>
<dbReference type="PANTHER" id="PTHR10288">
    <property type="entry name" value="KH DOMAIN CONTAINING RNA BINDING PROTEIN"/>
    <property type="match status" value="1"/>
</dbReference>
<keyword evidence="3" id="KW-0539">Nucleus</keyword>
<dbReference type="FunFam" id="3.30.1370.10:FF:000010">
    <property type="entry name" value="far upstream element-binding protein 1 isoform X1"/>
    <property type="match status" value="1"/>
</dbReference>
<evidence type="ECO:0000256" key="2">
    <source>
        <dbReference type="ARBA" id="ARBA00022737"/>
    </source>
</evidence>
<evidence type="ECO:0000256" key="4">
    <source>
        <dbReference type="PROSITE-ProRule" id="PRU00117"/>
    </source>
</evidence>
<dbReference type="CDD" id="cd22480">
    <property type="entry name" value="KH-I_FUBP3_rpt1"/>
    <property type="match status" value="1"/>
</dbReference>
<keyword evidence="2" id="KW-0677">Repeat</keyword>
<dbReference type="SUPFAM" id="SSF54791">
    <property type="entry name" value="Eukaryotic type KH-domain (KH-domain type I)"/>
    <property type="match status" value="4"/>
</dbReference>
<keyword evidence="4" id="KW-0694">RNA-binding</keyword>
<gene>
    <name evidence="6" type="primary">FUBP3</name>
</gene>
<dbReference type="GO" id="GO:0003723">
    <property type="term" value="F:RNA binding"/>
    <property type="evidence" value="ECO:0007669"/>
    <property type="project" value="UniProtKB-UniRule"/>
</dbReference>
<evidence type="ECO:0000259" key="5">
    <source>
        <dbReference type="SMART" id="SM00322"/>
    </source>
</evidence>
<dbReference type="CDD" id="cd22486">
    <property type="entry name" value="KH-I_FUBP3_rpt3"/>
    <property type="match status" value="1"/>
</dbReference>
<feature type="domain" description="K Homology" evidence="5">
    <location>
        <begin position="151"/>
        <end position="223"/>
    </location>
</feature>
<dbReference type="PROSITE" id="PS50084">
    <property type="entry name" value="KH_TYPE_1"/>
    <property type="match status" value="4"/>
</dbReference>
<dbReference type="CDD" id="cd22489">
    <property type="entry name" value="KH-I_FUBP3_rpt4"/>
    <property type="match status" value="1"/>
</dbReference>
<evidence type="ECO:0000256" key="3">
    <source>
        <dbReference type="ARBA" id="ARBA00023242"/>
    </source>
</evidence>
<dbReference type="FunFam" id="3.30.1370.10:FF:000060">
    <property type="entry name" value="Far upstream element binding protein 3"/>
    <property type="match status" value="1"/>
</dbReference>
<feature type="domain" description="K Homology" evidence="5">
    <location>
        <begin position="343"/>
        <end position="416"/>
    </location>
</feature>
<organism evidence="6">
    <name type="scientific">Equus asinus asinus</name>
    <dbReference type="NCBI Taxonomy" id="83772"/>
    <lineage>
        <taxon>Eukaryota</taxon>
        <taxon>Metazoa</taxon>
        <taxon>Chordata</taxon>
        <taxon>Craniata</taxon>
        <taxon>Vertebrata</taxon>
        <taxon>Euteleostomi</taxon>
        <taxon>Mammalia</taxon>
        <taxon>Eutheria</taxon>
        <taxon>Laurasiatheria</taxon>
        <taxon>Perissodactyla</taxon>
        <taxon>Equidae</taxon>
        <taxon>Equus</taxon>
    </lineage>
</organism>
<dbReference type="InterPro" id="IPR004088">
    <property type="entry name" value="KH_dom_type_1"/>
</dbReference>
<dbReference type="Gene3D" id="3.30.1370.10">
    <property type="entry name" value="K Homology domain, type 1"/>
    <property type="match status" value="4"/>
</dbReference>
<dbReference type="CDD" id="cd22483">
    <property type="entry name" value="KH-I_FUBP3_rpt2"/>
    <property type="match status" value="1"/>
</dbReference>
<reference evidence="6" key="1">
    <citation type="submission" date="2023-03" db="UniProtKB">
        <authorList>
            <consortium name="Ensembl"/>
        </authorList>
    </citation>
    <scope>IDENTIFICATION</scope>
</reference>
<dbReference type="FunFam" id="3.30.1370.10:FF:000008">
    <property type="entry name" value="far upstream element-binding protein 1 isoform X1"/>
    <property type="match status" value="1"/>
</dbReference>
<feature type="domain" description="K Homology" evidence="5">
    <location>
        <begin position="66"/>
        <end position="136"/>
    </location>
</feature>
<dbReference type="GO" id="GO:0005634">
    <property type="term" value="C:nucleus"/>
    <property type="evidence" value="ECO:0007669"/>
    <property type="project" value="UniProtKB-SubCell"/>
</dbReference>
<feature type="domain" description="K Homology" evidence="5">
    <location>
        <begin position="242"/>
        <end position="312"/>
    </location>
</feature>
<evidence type="ECO:0000256" key="1">
    <source>
        <dbReference type="ARBA" id="ARBA00004123"/>
    </source>
</evidence>
<dbReference type="InterPro" id="IPR036612">
    <property type="entry name" value="KH_dom_type_1_sf"/>
</dbReference>
<dbReference type="AlphaFoldDB" id="A0A8C4LKM5"/>
<dbReference type="Ensembl" id="ENSEAST00005013181.1">
    <property type="protein sequence ID" value="ENSEASP00005012134.1"/>
    <property type="gene ID" value="ENSEASG00005008416.1"/>
</dbReference>
<comment type="subcellular location">
    <subcellularLocation>
        <location evidence="1">Nucleus</location>
    </subcellularLocation>
</comment>
<proteinExistence type="predicted"/>
<dbReference type="SMART" id="SM00322">
    <property type="entry name" value="KH"/>
    <property type="match status" value="4"/>
</dbReference>